<dbReference type="PANTHER" id="PTHR42990:SF1">
    <property type="entry name" value="AAA+ ATPASE DOMAIN-CONTAINING PROTEIN"/>
    <property type="match status" value="1"/>
</dbReference>
<evidence type="ECO:0000313" key="2">
    <source>
        <dbReference type="EMBL" id="HDR50154.1"/>
    </source>
</evidence>
<sequence>MQEIFAYSNSLIENVNLDFKRYLYREINWNARLIEILGSRGVGKTTLMLQKAKLLNSEKSNQAVYISLDDKLMYSNSVVDVAEELIQYGVQHLFLDEVHKYPPKI</sequence>
<dbReference type="EMBL" id="DSDK01000048">
    <property type="protein sequence ID" value="HDR50154.1"/>
    <property type="molecule type" value="Genomic_DNA"/>
</dbReference>
<reference evidence="2" key="1">
    <citation type="journal article" date="2020" name="mSystems">
        <title>Genome- and Community-Level Interaction Insights into Carbon Utilization and Element Cycling Functions of Hydrothermarchaeota in Hydrothermal Sediment.</title>
        <authorList>
            <person name="Zhou Z."/>
            <person name="Liu Y."/>
            <person name="Xu W."/>
            <person name="Pan J."/>
            <person name="Luo Z.H."/>
            <person name="Li M."/>
        </authorList>
    </citation>
    <scope>NUCLEOTIDE SEQUENCE [LARGE SCALE GENOMIC DNA]</scope>
    <source>
        <strain evidence="2">SpSt-1217</strain>
    </source>
</reference>
<dbReference type="Gene3D" id="3.40.50.300">
    <property type="entry name" value="P-loop containing nucleotide triphosphate hydrolases"/>
    <property type="match status" value="1"/>
</dbReference>
<dbReference type="Pfam" id="PF13173">
    <property type="entry name" value="AAA_14"/>
    <property type="match status" value="1"/>
</dbReference>
<gene>
    <name evidence="2" type="ORF">ENN90_00835</name>
</gene>
<accession>A0A831L8V4</accession>
<dbReference type="PANTHER" id="PTHR42990">
    <property type="entry name" value="ATPASE"/>
    <property type="match status" value="1"/>
</dbReference>
<dbReference type="InterPro" id="IPR041682">
    <property type="entry name" value="AAA_14"/>
</dbReference>
<dbReference type="InterPro" id="IPR027417">
    <property type="entry name" value="P-loop_NTPase"/>
</dbReference>
<dbReference type="Proteomes" id="UP000886047">
    <property type="component" value="Unassembled WGS sequence"/>
</dbReference>
<comment type="caution">
    <text evidence="2">The sequence shown here is derived from an EMBL/GenBank/DDBJ whole genome shotgun (WGS) entry which is preliminary data.</text>
</comment>
<feature type="non-terminal residue" evidence="2">
    <location>
        <position position="105"/>
    </location>
</feature>
<dbReference type="AlphaFoldDB" id="A0A831L8V4"/>
<proteinExistence type="predicted"/>
<name>A0A831L8V4_9BACT</name>
<organism evidence="2">
    <name type="scientific">Mariniphaga anaerophila</name>
    <dbReference type="NCBI Taxonomy" id="1484053"/>
    <lineage>
        <taxon>Bacteria</taxon>
        <taxon>Pseudomonadati</taxon>
        <taxon>Bacteroidota</taxon>
        <taxon>Bacteroidia</taxon>
        <taxon>Marinilabiliales</taxon>
        <taxon>Prolixibacteraceae</taxon>
        <taxon>Mariniphaga</taxon>
    </lineage>
</organism>
<dbReference type="SUPFAM" id="SSF52540">
    <property type="entry name" value="P-loop containing nucleoside triphosphate hydrolases"/>
    <property type="match status" value="1"/>
</dbReference>
<protein>
    <recommendedName>
        <fullName evidence="1">AAA domain-containing protein</fullName>
    </recommendedName>
</protein>
<evidence type="ECO:0000259" key="1">
    <source>
        <dbReference type="Pfam" id="PF13173"/>
    </source>
</evidence>
<feature type="domain" description="AAA" evidence="1">
    <location>
        <begin position="32"/>
        <end position="102"/>
    </location>
</feature>